<reference evidence="2 3" key="1">
    <citation type="journal article" date="2015" name="Genome Announc.">
        <title>Complete Genome Sequence of Microcystis aeruginosa NIES-2549, a Bloom-Forming Cyanobacterium from Lake Kasumigaura, Japan.</title>
        <authorList>
            <person name="Yamaguchi H."/>
            <person name="Suzuki S."/>
            <person name="Tanabe Y."/>
            <person name="Osana Y."/>
            <person name="Shimura Y."/>
            <person name="Ishida K."/>
            <person name="Kawachi M."/>
        </authorList>
    </citation>
    <scope>NUCLEOTIDE SEQUENCE [LARGE SCALE GENOMIC DNA]</scope>
    <source>
        <strain evidence="2 3">NIES-2549</strain>
    </source>
</reference>
<feature type="transmembrane region" description="Helical" evidence="1">
    <location>
        <begin position="279"/>
        <end position="301"/>
    </location>
</feature>
<dbReference type="RefSeq" id="WP_046661639.1">
    <property type="nucleotide sequence ID" value="NZ_CP011304.1"/>
</dbReference>
<dbReference type="AlphaFoldDB" id="A0A0F6U3K5"/>
<feature type="transmembrane region" description="Helical" evidence="1">
    <location>
        <begin position="84"/>
        <end position="103"/>
    </location>
</feature>
<feature type="transmembrane region" description="Helical" evidence="1">
    <location>
        <begin position="392"/>
        <end position="410"/>
    </location>
</feature>
<gene>
    <name evidence="2" type="ORF">MYAER_1565</name>
</gene>
<evidence type="ECO:0000256" key="1">
    <source>
        <dbReference type="SAM" id="Phobius"/>
    </source>
</evidence>
<protein>
    <submittedName>
        <fullName evidence="2">Putative TRANSMEMBRANE PROTEIN</fullName>
    </submittedName>
</protein>
<organism evidence="2 3">
    <name type="scientific">Microcystis aeruginosa NIES-2549</name>
    <dbReference type="NCBI Taxonomy" id="1641812"/>
    <lineage>
        <taxon>Bacteria</taxon>
        <taxon>Bacillati</taxon>
        <taxon>Cyanobacteriota</taxon>
        <taxon>Cyanophyceae</taxon>
        <taxon>Oscillatoriophycideae</taxon>
        <taxon>Chroococcales</taxon>
        <taxon>Microcystaceae</taxon>
        <taxon>Microcystis</taxon>
    </lineage>
</organism>
<feature type="transmembrane region" description="Helical" evidence="1">
    <location>
        <begin position="236"/>
        <end position="258"/>
    </location>
</feature>
<dbReference type="EMBL" id="CP011304">
    <property type="protein sequence ID" value="AKE63917.1"/>
    <property type="molecule type" value="Genomic_DNA"/>
</dbReference>
<proteinExistence type="predicted"/>
<feature type="transmembrane region" description="Helical" evidence="1">
    <location>
        <begin position="180"/>
        <end position="199"/>
    </location>
</feature>
<name>A0A0F6U3K5_MICAE</name>
<sequence length="741" mass="84080">MQKKSLKLPVVVKGILIIITAYFFLANLPRIDWLEIGLDASWAFAISDAAHKQLIFGQDIIFTYGPLGYLVHGTSLNHNFSQIIYFRWLIHLCLLGVVILRLLFIKSYSNQIVFVLSIIFATLVGNPYNSIGFTVDYQMTFILLILMSFDNFFQKYINYLAIAIGMISGFSILTKLTLGIYLAGSLFIYIFVNIVRGYFQKSPSIVIKNVLAGINLTLSIPSIAFIFLYPASYNRAFIHIIVNLCIAGGVALALWFIARSARLSAPPVLREARGIKGKIYLLFNQNYLLNFLPLLVFYGLYGLLLLQTINLNNFPSLMEYLSNSWQISSGYSSAMSIVGNYPRLLIALLCFALSLLLMSLAIIDQKISLAIAYIFPIFLSFKHGFVRQDAHVVVFTLVVILLASLYTIIIKNSRFKKIAYCAWGIIFLGCILITSSPNRTILENARQWSNFSPDRVFNNIGVVISSMLNPTELKMRGERSTTQNLQVIATATKIPDSVLEKVQGKTIDIIPWEFSLIPGNQLNWKPRPIIQSYSAYTEKLDELNYQSLSQSPRDYLIYHFQSIDDRHPFFDEPKAFSYVVCNYQLDSVNSPFRVPAIKTNFYLLEKQKVSRCSPTPLGETTNVTWDQVYELPTRNSGITRVQVKFEYSWLGKIVKQLFRIPPVIINVNYLDGTQANFRFLQDNSANGVILSHLPRNTQELMAFFQGKLPPQVKSFSFSVSNPLLFSPEIKVTPFWEVETGS</sequence>
<keyword evidence="1 2" id="KW-0812">Transmembrane</keyword>
<feature type="transmembrane region" description="Helical" evidence="1">
    <location>
        <begin position="344"/>
        <end position="363"/>
    </location>
</feature>
<accession>A0A0F6U3K5</accession>
<feature type="transmembrane region" description="Helical" evidence="1">
    <location>
        <begin position="211"/>
        <end position="230"/>
    </location>
</feature>
<feature type="transmembrane region" description="Helical" evidence="1">
    <location>
        <begin position="417"/>
        <end position="436"/>
    </location>
</feature>
<evidence type="ECO:0000313" key="3">
    <source>
        <dbReference type="Proteomes" id="UP000034103"/>
    </source>
</evidence>
<feature type="transmembrane region" description="Helical" evidence="1">
    <location>
        <begin position="7"/>
        <end position="25"/>
    </location>
</feature>
<keyword evidence="1" id="KW-1133">Transmembrane helix</keyword>
<evidence type="ECO:0000313" key="2">
    <source>
        <dbReference type="EMBL" id="AKE63917.1"/>
    </source>
</evidence>
<dbReference type="Proteomes" id="UP000034103">
    <property type="component" value="Chromosome"/>
</dbReference>
<feature type="transmembrane region" description="Helical" evidence="1">
    <location>
        <begin position="108"/>
        <end position="125"/>
    </location>
</feature>
<feature type="transmembrane region" description="Helical" evidence="1">
    <location>
        <begin position="156"/>
        <end position="174"/>
    </location>
</feature>
<dbReference type="HOGENOM" id="CLU_374623_0_0_3"/>
<feature type="transmembrane region" description="Helical" evidence="1">
    <location>
        <begin position="370"/>
        <end position="386"/>
    </location>
</feature>
<keyword evidence="1" id="KW-0472">Membrane</keyword>
<dbReference type="PATRIC" id="fig|1641812.3.peg.1617"/>